<protein>
    <submittedName>
        <fullName evidence="4">Myristoyl transferase</fullName>
    </submittedName>
</protein>
<dbReference type="RefSeq" id="WP_130107550.1">
    <property type="nucleotide sequence ID" value="NZ_CP025781.1"/>
</dbReference>
<evidence type="ECO:0000259" key="3">
    <source>
        <dbReference type="SMART" id="SM00062"/>
    </source>
</evidence>
<evidence type="ECO:0000256" key="1">
    <source>
        <dbReference type="ARBA" id="ARBA00010742"/>
    </source>
</evidence>
<dbReference type="PANTHER" id="PTHR30024">
    <property type="entry name" value="ALIPHATIC SULFONATES-BINDING PROTEIN-RELATED"/>
    <property type="match status" value="1"/>
</dbReference>
<sequence length="321" mass="34895">MKTLTLIASLAMTSFSAYAAEDVIRLGNLKFAHYGAVSYIKEIAPKCGIKVEERMFAKGLDIMPAIIAGEIDVAASAADAAIAGRAGGVPVYAVAGFAKGGIRIVVQPGSTIKSVADFKGKSVGVARGGAQELALLAELAKANLSWSEKPGKDVKIIYLPFADLNQALMQKQIDAMSQSEPQASQAINKGFGVELLKPYDSPMGEPIRTLVMSEKLYNSNRPLAEKFMKCFVQATKAFMDDPKLAENYVRSNMFKGQITVDDYQDAIANSPFYYNLSVEHMQITTDFMVKYGVGKMVKPPVAKEWVKLDLLDQAKKFLNVK</sequence>
<dbReference type="Proteomes" id="UP000515917">
    <property type="component" value="Chromosome"/>
</dbReference>
<name>A0A7G3GCH7_9NEIS</name>
<dbReference type="SUPFAM" id="SSF53850">
    <property type="entry name" value="Periplasmic binding protein-like II"/>
    <property type="match status" value="1"/>
</dbReference>
<dbReference type="SMART" id="SM00062">
    <property type="entry name" value="PBPb"/>
    <property type="match status" value="1"/>
</dbReference>
<comment type="similarity">
    <text evidence="1">Belongs to the bacterial solute-binding protein SsuA/TauA family.</text>
</comment>
<keyword evidence="5" id="KW-1185">Reference proteome</keyword>
<dbReference type="AlphaFoldDB" id="A0A7G3GCH7"/>
<dbReference type="InterPro" id="IPR001638">
    <property type="entry name" value="Solute-binding_3/MltF_N"/>
</dbReference>
<feature type="domain" description="Solute-binding protein family 3/N-terminal" evidence="3">
    <location>
        <begin position="28"/>
        <end position="252"/>
    </location>
</feature>
<dbReference type="EMBL" id="CP025781">
    <property type="protein sequence ID" value="QBC45036.1"/>
    <property type="molecule type" value="Genomic_DNA"/>
</dbReference>
<proteinExistence type="inferred from homology"/>
<evidence type="ECO:0000313" key="5">
    <source>
        <dbReference type="Proteomes" id="UP000515917"/>
    </source>
</evidence>
<evidence type="ECO:0000313" key="4">
    <source>
        <dbReference type="EMBL" id="QBC45036.1"/>
    </source>
</evidence>
<gene>
    <name evidence="4" type="ORF">C1H71_16830</name>
</gene>
<dbReference type="Pfam" id="PF13379">
    <property type="entry name" value="NMT1_2"/>
    <property type="match status" value="1"/>
</dbReference>
<dbReference type="GO" id="GO:0016740">
    <property type="term" value="F:transferase activity"/>
    <property type="evidence" value="ECO:0007669"/>
    <property type="project" value="UniProtKB-KW"/>
</dbReference>
<organism evidence="4 5">
    <name type="scientific">Iodobacter fluviatilis</name>
    <dbReference type="NCBI Taxonomy" id="537"/>
    <lineage>
        <taxon>Bacteria</taxon>
        <taxon>Pseudomonadati</taxon>
        <taxon>Pseudomonadota</taxon>
        <taxon>Betaproteobacteria</taxon>
        <taxon>Neisseriales</taxon>
        <taxon>Chitinibacteraceae</taxon>
        <taxon>Iodobacter</taxon>
    </lineage>
</organism>
<dbReference type="KEGG" id="ifl:C1H71_16830"/>
<dbReference type="Gene3D" id="3.40.190.10">
    <property type="entry name" value="Periplasmic binding protein-like II"/>
    <property type="match status" value="2"/>
</dbReference>
<reference evidence="4 5" key="1">
    <citation type="submission" date="2018-01" db="EMBL/GenBank/DDBJ databases">
        <title>Genome sequence of Iodobacter sp. strain PCH194 isolated from Indian Trans-Himalaya.</title>
        <authorList>
            <person name="Kumar V."/>
            <person name="Thakur V."/>
            <person name="Kumar S."/>
            <person name="Singh D."/>
        </authorList>
    </citation>
    <scope>NUCLEOTIDE SEQUENCE [LARGE SCALE GENOMIC DNA]</scope>
    <source>
        <strain evidence="4 5">PCH194</strain>
    </source>
</reference>
<feature type="chain" id="PRO_5028855086" evidence="2">
    <location>
        <begin position="20"/>
        <end position="321"/>
    </location>
</feature>
<feature type="signal peptide" evidence="2">
    <location>
        <begin position="1"/>
        <end position="19"/>
    </location>
</feature>
<keyword evidence="4" id="KW-0808">Transferase</keyword>
<accession>A0A7G3GCH7</accession>
<keyword evidence="2" id="KW-0732">Signal</keyword>
<dbReference type="PANTHER" id="PTHR30024:SF42">
    <property type="entry name" value="ALIPHATIC SULFONATES-BINDING PROTEIN-RELATED"/>
    <property type="match status" value="1"/>
</dbReference>
<evidence type="ECO:0000256" key="2">
    <source>
        <dbReference type="SAM" id="SignalP"/>
    </source>
</evidence>